<reference evidence="2" key="2">
    <citation type="journal article" date="2023" name="Science">
        <title>Genomic signatures of disease resistance in endangered staghorn corals.</title>
        <authorList>
            <person name="Vollmer S.V."/>
            <person name="Selwyn J.D."/>
            <person name="Despard B.A."/>
            <person name="Roesel C.L."/>
        </authorList>
    </citation>
    <scope>NUCLEOTIDE SEQUENCE</scope>
    <source>
        <strain evidence="2">K2</strain>
    </source>
</reference>
<organism evidence="2 3">
    <name type="scientific">Acropora cervicornis</name>
    <name type="common">Staghorn coral</name>
    <dbReference type="NCBI Taxonomy" id="6130"/>
    <lineage>
        <taxon>Eukaryota</taxon>
        <taxon>Metazoa</taxon>
        <taxon>Cnidaria</taxon>
        <taxon>Anthozoa</taxon>
        <taxon>Hexacorallia</taxon>
        <taxon>Scleractinia</taxon>
        <taxon>Astrocoeniina</taxon>
        <taxon>Acroporidae</taxon>
        <taxon>Acropora</taxon>
    </lineage>
</organism>
<dbReference type="EMBL" id="JARQWQ010000106">
    <property type="protein sequence ID" value="KAK2550755.1"/>
    <property type="molecule type" value="Genomic_DNA"/>
</dbReference>
<keyword evidence="1" id="KW-1133">Transmembrane helix</keyword>
<keyword evidence="1" id="KW-0472">Membrane</keyword>
<accession>A0AAD9PX80</accession>
<comment type="caution">
    <text evidence="2">The sequence shown here is derived from an EMBL/GenBank/DDBJ whole genome shotgun (WGS) entry which is preliminary data.</text>
</comment>
<dbReference type="AlphaFoldDB" id="A0AAD9PX80"/>
<keyword evidence="3" id="KW-1185">Reference proteome</keyword>
<name>A0AAD9PX80_ACRCE</name>
<protein>
    <submittedName>
        <fullName evidence="2">Uncharacterized protein</fullName>
    </submittedName>
</protein>
<dbReference type="Proteomes" id="UP001249851">
    <property type="component" value="Unassembled WGS sequence"/>
</dbReference>
<proteinExistence type="predicted"/>
<keyword evidence="1" id="KW-0812">Transmembrane</keyword>
<gene>
    <name evidence="2" type="ORF">P5673_028428</name>
</gene>
<evidence type="ECO:0000313" key="3">
    <source>
        <dbReference type="Proteomes" id="UP001249851"/>
    </source>
</evidence>
<evidence type="ECO:0000256" key="1">
    <source>
        <dbReference type="SAM" id="Phobius"/>
    </source>
</evidence>
<sequence>MSTVEFFWCMWRLGDRSVYCVTMDRAAKPSNWVTLYVSIFTFGILLLYITLFWLNLVFEEKLSLANRVGVSWSIIPPWVTLTSSWLFV</sequence>
<reference evidence="2" key="1">
    <citation type="journal article" date="2023" name="G3 (Bethesda)">
        <title>Whole genome assembly and annotation of the endangered Caribbean coral Acropora cervicornis.</title>
        <authorList>
            <person name="Selwyn J.D."/>
            <person name="Vollmer S.V."/>
        </authorList>
    </citation>
    <scope>NUCLEOTIDE SEQUENCE</scope>
    <source>
        <strain evidence="2">K2</strain>
    </source>
</reference>
<evidence type="ECO:0000313" key="2">
    <source>
        <dbReference type="EMBL" id="KAK2550755.1"/>
    </source>
</evidence>
<feature type="transmembrane region" description="Helical" evidence="1">
    <location>
        <begin position="33"/>
        <end position="56"/>
    </location>
</feature>